<reference evidence="2 3" key="1">
    <citation type="submission" date="2016-07" db="EMBL/GenBank/DDBJ databases">
        <title>Pervasive Adenine N6-methylation of Active Genes in Fungi.</title>
        <authorList>
            <consortium name="DOE Joint Genome Institute"/>
            <person name="Mondo S.J."/>
            <person name="Dannebaum R.O."/>
            <person name="Kuo R.C."/>
            <person name="Labutti K."/>
            <person name="Haridas S."/>
            <person name="Kuo A."/>
            <person name="Salamov A."/>
            <person name="Ahrendt S.R."/>
            <person name="Lipzen A."/>
            <person name="Sullivan W."/>
            <person name="Andreopoulos W.B."/>
            <person name="Clum A."/>
            <person name="Lindquist E."/>
            <person name="Daum C."/>
            <person name="Ramamoorthy G.K."/>
            <person name="Gryganskyi A."/>
            <person name="Culley D."/>
            <person name="Magnuson J.K."/>
            <person name="James T.Y."/>
            <person name="O'Malley M.A."/>
            <person name="Stajich J.E."/>
            <person name="Spatafora J.W."/>
            <person name="Visel A."/>
            <person name="Grigoriev I.V."/>
        </authorList>
    </citation>
    <scope>NUCLEOTIDE SEQUENCE [LARGE SCALE GENOMIC DNA]</scope>
    <source>
        <strain evidence="2 3">CBS 115471</strain>
    </source>
</reference>
<feature type="transmembrane region" description="Helical" evidence="1">
    <location>
        <begin position="206"/>
        <end position="233"/>
    </location>
</feature>
<sequence length="240" mass="26748">MVADTETETTDEETQARLAAQVHRRGQIDETLQPRFQLARVSPLAGFEEKKEVRLSYNYNATKILVSLGQTLFSVFTLYRSRGDQIKRYGSAAFGLTVLPYALMSTINLFANLMMPTYPRLYLVESSALRFARGRGGSFRGTVGTIEETEQEKEDMELNHSQIAPADTEGVTDASMAIIIVTIPLAINAAMSSFHSGSSTKLQYRWILVWLGESVIVGLFAGTFWVWVLLLILSVMSLSF</sequence>
<feature type="transmembrane region" description="Helical" evidence="1">
    <location>
        <begin position="91"/>
        <end position="111"/>
    </location>
</feature>
<keyword evidence="1" id="KW-0812">Transmembrane</keyword>
<name>A0A1Y2A492_9PLEO</name>
<keyword evidence="3" id="KW-1185">Reference proteome</keyword>
<dbReference type="Proteomes" id="UP000193144">
    <property type="component" value="Unassembled WGS sequence"/>
</dbReference>
<evidence type="ECO:0000256" key="1">
    <source>
        <dbReference type="SAM" id="Phobius"/>
    </source>
</evidence>
<keyword evidence="1" id="KW-0472">Membrane</keyword>
<dbReference type="EMBL" id="MCFA01000013">
    <property type="protein sequence ID" value="ORY17294.1"/>
    <property type="molecule type" value="Genomic_DNA"/>
</dbReference>
<gene>
    <name evidence="2" type="ORF">BCR34DRAFT_555821</name>
</gene>
<keyword evidence="1" id="KW-1133">Transmembrane helix</keyword>
<accession>A0A1Y2A492</accession>
<evidence type="ECO:0000313" key="3">
    <source>
        <dbReference type="Proteomes" id="UP000193144"/>
    </source>
</evidence>
<dbReference type="AlphaFoldDB" id="A0A1Y2A492"/>
<evidence type="ECO:0000313" key="2">
    <source>
        <dbReference type="EMBL" id="ORY17294.1"/>
    </source>
</evidence>
<organism evidence="2 3">
    <name type="scientific">Clohesyomyces aquaticus</name>
    <dbReference type="NCBI Taxonomy" id="1231657"/>
    <lineage>
        <taxon>Eukaryota</taxon>
        <taxon>Fungi</taxon>
        <taxon>Dikarya</taxon>
        <taxon>Ascomycota</taxon>
        <taxon>Pezizomycotina</taxon>
        <taxon>Dothideomycetes</taxon>
        <taxon>Pleosporomycetidae</taxon>
        <taxon>Pleosporales</taxon>
        <taxon>Lindgomycetaceae</taxon>
        <taxon>Clohesyomyces</taxon>
    </lineage>
</organism>
<feature type="transmembrane region" description="Helical" evidence="1">
    <location>
        <begin position="174"/>
        <end position="194"/>
    </location>
</feature>
<dbReference type="OrthoDB" id="5406607at2759"/>
<protein>
    <submittedName>
        <fullName evidence="2">Uncharacterized protein</fullName>
    </submittedName>
</protein>
<proteinExistence type="predicted"/>
<comment type="caution">
    <text evidence="2">The sequence shown here is derived from an EMBL/GenBank/DDBJ whole genome shotgun (WGS) entry which is preliminary data.</text>
</comment>